<organism evidence="1 2">
    <name type="scientific">Pseudomonas migulae</name>
    <dbReference type="NCBI Taxonomy" id="78543"/>
    <lineage>
        <taxon>Bacteria</taxon>
        <taxon>Pseudomonadati</taxon>
        <taxon>Pseudomonadota</taxon>
        <taxon>Gammaproteobacteria</taxon>
        <taxon>Pseudomonadales</taxon>
        <taxon>Pseudomonadaceae</taxon>
        <taxon>Pseudomonas</taxon>
    </lineage>
</organism>
<sequence>MSDNQKSKRHHFIPRFFLNQWKNENGKLWIYQRNPGGGMSYRQGDPKSVAYVENLYTLKPEHPTRSGPSDEIERTFMGEIDDQSSSIHKKLVRDGVGSLTANERTTWSKFISSMLERTPKRLDSYKDAPSIEEYLDSLKKVNPGVFAAIERNGIDIQAARGNVALSFMVERIVDPEFIESINRMEWIIAEFATEDEHFILGDEALIVDNGEHTNYEPSFIRLAISPGKLLILVNESLDIDDDLIAILSVTYNIEVIRSSERYVISGKELSDEAHTKFSKALEELHKAG</sequence>
<accession>A0A1H5NGW7</accession>
<dbReference type="InterPro" id="IPR025332">
    <property type="entry name" value="DUF4238"/>
</dbReference>
<evidence type="ECO:0000313" key="1">
    <source>
        <dbReference type="EMBL" id="SEF00776.1"/>
    </source>
</evidence>
<protein>
    <recommendedName>
        <fullName evidence="3">DUF4238 domain-containing protein</fullName>
    </recommendedName>
</protein>
<dbReference type="RefSeq" id="WP_159439547.1">
    <property type="nucleotide sequence ID" value="NZ_FNTY01000002.1"/>
</dbReference>
<reference evidence="1 2" key="1">
    <citation type="submission" date="2016-10" db="EMBL/GenBank/DDBJ databases">
        <authorList>
            <person name="de Groot N.N."/>
        </authorList>
    </citation>
    <scope>NUCLEOTIDE SEQUENCE [LARGE SCALE GENOMIC DNA]</scope>
    <source>
        <strain evidence="1 2">BS3662</strain>
    </source>
</reference>
<dbReference type="AlphaFoldDB" id="A0A1H5NGW7"/>
<dbReference type="Pfam" id="PF14022">
    <property type="entry name" value="DUF4238"/>
    <property type="match status" value="1"/>
</dbReference>
<dbReference type="EMBL" id="FNTY01000002">
    <property type="protein sequence ID" value="SEF00776.1"/>
    <property type="molecule type" value="Genomic_DNA"/>
</dbReference>
<gene>
    <name evidence="1" type="ORF">SAMN04490194_6059</name>
</gene>
<proteinExistence type="predicted"/>
<evidence type="ECO:0000313" key="2">
    <source>
        <dbReference type="Proteomes" id="UP000198985"/>
    </source>
</evidence>
<name>A0A1H5NGW7_9PSED</name>
<evidence type="ECO:0008006" key="3">
    <source>
        <dbReference type="Google" id="ProtNLM"/>
    </source>
</evidence>
<dbReference type="Proteomes" id="UP000198985">
    <property type="component" value="Unassembled WGS sequence"/>
</dbReference>